<dbReference type="EMBL" id="CP036526">
    <property type="protein sequence ID" value="QDT13547.1"/>
    <property type="molecule type" value="Genomic_DNA"/>
</dbReference>
<protein>
    <submittedName>
        <fullName evidence="2">6-N-hydroxylaminopurine resistance protein</fullName>
    </submittedName>
</protein>
<dbReference type="GO" id="GO:0030151">
    <property type="term" value="F:molybdenum ion binding"/>
    <property type="evidence" value="ECO:0007669"/>
    <property type="project" value="InterPro"/>
</dbReference>
<gene>
    <name evidence="2" type="ORF">K239x_55670</name>
</gene>
<dbReference type="PANTHER" id="PTHR30212">
    <property type="entry name" value="PROTEIN YIIM"/>
    <property type="match status" value="1"/>
</dbReference>
<dbReference type="Pfam" id="PF03475">
    <property type="entry name" value="YiiM_3-alpha"/>
    <property type="match status" value="1"/>
</dbReference>
<dbReference type="InterPro" id="IPR005163">
    <property type="entry name" value="Tri_helical_YiiM-like"/>
</dbReference>
<dbReference type="AlphaFoldDB" id="A0A517P2D8"/>
<feature type="domain" description="MOSC" evidence="1">
    <location>
        <begin position="35"/>
        <end position="170"/>
    </location>
</feature>
<dbReference type="Proteomes" id="UP000319817">
    <property type="component" value="Chromosome"/>
</dbReference>
<organism evidence="2 3">
    <name type="scientific">Stieleria marina</name>
    <dbReference type="NCBI Taxonomy" id="1930275"/>
    <lineage>
        <taxon>Bacteria</taxon>
        <taxon>Pseudomonadati</taxon>
        <taxon>Planctomycetota</taxon>
        <taxon>Planctomycetia</taxon>
        <taxon>Pirellulales</taxon>
        <taxon>Pirellulaceae</taxon>
        <taxon>Stieleria</taxon>
    </lineage>
</organism>
<dbReference type="GO" id="GO:0003824">
    <property type="term" value="F:catalytic activity"/>
    <property type="evidence" value="ECO:0007669"/>
    <property type="project" value="InterPro"/>
</dbReference>
<evidence type="ECO:0000259" key="1">
    <source>
        <dbReference type="PROSITE" id="PS51340"/>
    </source>
</evidence>
<proteinExistence type="predicted"/>
<dbReference type="InterPro" id="IPR011037">
    <property type="entry name" value="Pyrv_Knase-like_insert_dom_sf"/>
</dbReference>
<dbReference type="Pfam" id="PF03473">
    <property type="entry name" value="MOSC"/>
    <property type="match status" value="1"/>
</dbReference>
<dbReference type="Gene3D" id="2.40.33.20">
    <property type="entry name" value="PK beta-barrel domain-like"/>
    <property type="match status" value="1"/>
</dbReference>
<name>A0A517P2D8_9BACT</name>
<dbReference type="InterPro" id="IPR005302">
    <property type="entry name" value="MoCF_Sase_C"/>
</dbReference>
<dbReference type="InterPro" id="IPR052353">
    <property type="entry name" value="Benzoxazolinone_Detox_Enz"/>
</dbReference>
<dbReference type="SUPFAM" id="SSF50800">
    <property type="entry name" value="PK beta-barrel domain-like"/>
    <property type="match status" value="1"/>
</dbReference>
<accession>A0A517P2D8</accession>
<dbReference type="PANTHER" id="PTHR30212:SF2">
    <property type="entry name" value="PROTEIN YIIM"/>
    <property type="match status" value="1"/>
</dbReference>
<reference evidence="2 3" key="1">
    <citation type="submission" date="2019-02" db="EMBL/GenBank/DDBJ databases">
        <title>Deep-cultivation of Planctomycetes and their phenomic and genomic characterization uncovers novel biology.</title>
        <authorList>
            <person name="Wiegand S."/>
            <person name="Jogler M."/>
            <person name="Boedeker C."/>
            <person name="Pinto D."/>
            <person name="Vollmers J."/>
            <person name="Rivas-Marin E."/>
            <person name="Kohn T."/>
            <person name="Peeters S.H."/>
            <person name="Heuer A."/>
            <person name="Rast P."/>
            <person name="Oberbeckmann S."/>
            <person name="Bunk B."/>
            <person name="Jeske O."/>
            <person name="Meyerdierks A."/>
            <person name="Storesund J.E."/>
            <person name="Kallscheuer N."/>
            <person name="Luecker S."/>
            <person name="Lage O.M."/>
            <person name="Pohl T."/>
            <person name="Merkel B.J."/>
            <person name="Hornburger P."/>
            <person name="Mueller R.-W."/>
            <person name="Bruemmer F."/>
            <person name="Labrenz M."/>
            <person name="Spormann A.M."/>
            <person name="Op den Camp H."/>
            <person name="Overmann J."/>
            <person name="Amann R."/>
            <person name="Jetten M.S.M."/>
            <person name="Mascher T."/>
            <person name="Medema M.H."/>
            <person name="Devos D.P."/>
            <person name="Kaster A.-K."/>
            <person name="Ovreas L."/>
            <person name="Rohde M."/>
            <person name="Galperin M.Y."/>
            <person name="Jogler C."/>
        </authorList>
    </citation>
    <scope>NUCLEOTIDE SEQUENCE [LARGE SCALE GENOMIC DNA]</scope>
    <source>
        <strain evidence="2 3">K23_9</strain>
    </source>
</reference>
<dbReference type="PROSITE" id="PS51340">
    <property type="entry name" value="MOSC"/>
    <property type="match status" value="1"/>
</dbReference>
<evidence type="ECO:0000313" key="3">
    <source>
        <dbReference type="Proteomes" id="UP000319817"/>
    </source>
</evidence>
<dbReference type="RefSeq" id="WP_419189418.1">
    <property type="nucleotide sequence ID" value="NZ_CP036526.1"/>
</dbReference>
<keyword evidence="3" id="KW-1185">Reference proteome</keyword>
<dbReference type="GO" id="GO:0030170">
    <property type="term" value="F:pyridoxal phosphate binding"/>
    <property type="evidence" value="ECO:0007669"/>
    <property type="project" value="InterPro"/>
</dbReference>
<sequence>MPTIDSIQVGKVVTQGDPQSNDIVDRQWTTAFDKQPVAGLVRVRTLGLAGDSVADTQSHGGIDKAILCYASSHYDRWAEEYPDLKMSGGAMGENLTIDGVSELDVCIGDVYQVGSSVLQVSQPRQPCWKISRRWGDKTLLKAVTQTGRTGWYVRVLQEGDVRVGAQWKLQERPNENWSIARAADIMFGRESDQMAFFELMNLPELADAWKAELG</sequence>
<evidence type="ECO:0000313" key="2">
    <source>
        <dbReference type="EMBL" id="QDT13547.1"/>
    </source>
</evidence>